<reference evidence="10 11" key="1">
    <citation type="journal article" date="2016" name="Nat. Commun.">
        <title>Thousands of microbial genomes shed light on interconnected biogeochemical processes in an aquifer system.</title>
        <authorList>
            <person name="Anantharaman K."/>
            <person name="Brown C.T."/>
            <person name="Hug L.A."/>
            <person name="Sharon I."/>
            <person name="Castelle C.J."/>
            <person name="Probst A.J."/>
            <person name="Thomas B.C."/>
            <person name="Singh A."/>
            <person name="Wilkins M.J."/>
            <person name="Karaoz U."/>
            <person name="Brodie E.L."/>
            <person name="Williams K.H."/>
            <person name="Hubbard S.S."/>
            <person name="Banfield J.F."/>
        </authorList>
    </citation>
    <scope>NUCLEOTIDE SEQUENCE [LARGE SCALE GENOMIC DNA]</scope>
</reference>
<dbReference type="GO" id="GO:0006220">
    <property type="term" value="P:pyrimidine nucleotide metabolic process"/>
    <property type="evidence" value="ECO:0007669"/>
    <property type="project" value="InterPro"/>
</dbReference>
<feature type="binding site" evidence="8">
    <location>
        <position position="79"/>
    </location>
    <ligand>
        <name>Zn(2+)</name>
        <dbReference type="ChEBI" id="CHEBI:29105"/>
        <note>catalytic</note>
    </ligand>
</feature>
<dbReference type="Proteomes" id="UP000176634">
    <property type="component" value="Unassembled WGS sequence"/>
</dbReference>
<evidence type="ECO:0000256" key="4">
    <source>
        <dbReference type="ARBA" id="ARBA00022727"/>
    </source>
</evidence>
<dbReference type="EMBL" id="MFRA01000005">
    <property type="protein sequence ID" value="OGH92657.1"/>
    <property type="molecule type" value="Genomic_DNA"/>
</dbReference>
<dbReference type="PIRSF" id="PIRSF006019">
    <property type="entry name" value="dCMP_deaminase"/>
    <property type="match status" value="1"/>
</dbReference>
<keyword evidence="4" id="KW-0545">Nucleotide biosynthesis</keyword>
<dbReference type="InterPro" id="IPR002125">
    <property type="entry name" value="CMP_dCMP_dom"/>
</dbReference>
<evidence type="ECO:0000313" key="10">
    <source>
        <dbReference type="EMBL" id="OGH92657.1"/>
    </source>
</evidence>
<dbReference type="PROSITE" id="PS51747">
    <property type="entry name" value="CYT_DCMP_DEAMINASES_2"/>
    <property type="match status" value="1"/>
</dbReference>
<feature type="active site" description="Proton donor" evidence="7">
    <location>
        <position position="81"/>
    </location>
</feature>
<dbReference type="GO" id="GO:0009165">
    <property type="term" value="P:nucleotide biosynthetic process"/>
    <property type="evidence" value="ECO:0007669"/>
    <property type="project" value="UniProtKB-KW"/>
</dbReference>
<dbReference type="STRING" id="1798705.A2563_03210"/>
<evidence type="ECO:0000256" key="6">
    <source>
        <dbReference type="ARBA" id="ARBA00022833"/>
    </source>
</evidence>
<dbReference type="SUPFAM" id="SSF53927">
    <property type="entry name" value="Cytidine deaminase-like"/>
    <property type="match status" value="1"/>
</dbReference>
<keyword evidence="5" id="KW-0378">Hydrolase</keyword>
<comment type="cofactor">
    <cofactor evidence="1 8">
        <name>Zn(2+)</name>
        <dbReference type="ChEBI" id="CHEBI:29105"/>
    </cofactor>
</comment>
<dbReference type="GO" id="GO:0004132">
    <property type="term" value="F:dCMP deaminase activity"/>
    <property type="evidence" value="ECO:0007669"/>
    <property type="project" value="InterPro"/>
</dbReference>
<protein>
    <submittedName>
        <fullName evidence="10">Cytidine deaminase</fullName>
    </submittedName>
</protein>
<feature type="binding site" evidence="8">
    <location>
        <position position="107"/>
    </location>
    <ligand>
        <name>Zn(2+)</name>
        <dbReference type="ChEBI" id="CHEBI:29105"/>
        <note>catalytic</note>
    </ligand>
</feature>
<sequence>MQTARENYISWDECFMRMAHVIAERSKDPSTQAGAVITTQNNVVIGMGYNGFPRGIDNDKLPWEREGGFLDTKYAFVCHAEENAVYNSTTSVKDGKIYCTLFPCNECTKTLIQTGIKEVVFESDKYHDTNVWKASRRMLDGAGIKYRQYICDLAK</sequence>
<dbReference type="InterPro" id="IPR016193">
    <property type="entry name" value="Cytidine_deaminase-like"/>
</dbReference>
<dbReference type="Gene3D" id="3.40.140.10">
    <property type="entry name" value="Cytidine Deaminase, domain 2"/>
    <property type="match status" value="1"/>
</dbReference>
<evidence type="ECO:0000256" key="7">
    <source>
        <dbReference type="PIRSR" id="PIRSR006019-1"/>
    </source>
</evidence>
<dbReference type="Pfam" id="PF00383">
    <property type="entry name" value="dCMP_cyt_deam_1"/>
    <property type="match status" value="1"/>
</dbReference>
<evidence type="ECO:0000256" key="1">
    <source>
        <dbReference type="ARBA" id="ARBA00001947"/>
    </source>
</evidence>
<organism evidence="10 11">
    <name type="scientific">Candidatus Magasanikbacteria bacterium RIFOXYD1_FULL_40_23</name>
    <dbReference type="NCBI Taxonomy" id="1798705"/>
    <lineage>
        <taxon>Bacteria</taxon>
        <taxon>Candidatus Magasanikiibacteriota</taxon>
    </lineage>
</organism>
<dbReference type="InterPro" id="IPR035105">
    <property type="entry name" value="Deoxycytidylate_deaminase_dom"/>
</dbReference>
<dbReference type="CDD" id="cd01286">
    <property type="entry name" value="deoxycytidylate_deaminase"/>
    <property type="match status" value="1"/>
</dbReference>
<keyword evidence="3 8" id="KW-0479">Metal-binding</keyword>
<dbReference type="InterPro" id="IPR016192">
    <property type="entry name" value="APOBEC/CMP_deaminase_Zn-bd"/>
</dbReference>
<dbReference type="PANTHER" id="PTHR11086">
    <property type="entry name" value="DEOXYCYTIDYLATE DEAMINASE-RELATED"/>
    <property type="match status" value="1"/>
</dbReference>
<proteinExistence type="inferred from homology"/>
<dbReference type="GO" id="GO:0008270">
    <property type="term" value="F:zinc ion binding"/>
    <property type="evidence" value="ECO:0007669"/>
    <property type="project" value="InterPro"/>
</dbReference>
<keyword evidence="6 8" id="KW-0862">Zinc</keyword>
<name>A0A1F6P906_9BACT</name>
<evidence type="ECO:0000256" key="8">
    <source>
        <dbReference type="PIRSR" id="PIRSR006019-2"/>
    </source>
</evidence>
<feature type="binding site" evidence="8">
    <location>
        <position position="104"/>
    </location>
    <ligand>
        <name>Zn(2+)</name>
        <dbReference type="ChEBI" id="CHEBI:29105"/>
        <note>catalytic</note>
    </ligand>
</feature>
<dbReference type="GO" id="GO:0005737">
    <property type="term" value="C:cytoplasm"/>
    <property type="evidence" value="ECO:0007669"/>
    <property type="project" value="TreeGrafter"/>
</dbReference>
<dbReference type="FunFam" id="3.40.140.10:FF:000021">
    <property type="entry name" value="Deoxycytidylate deaminase"/>
    <property type="match status" value="1"/>
</dbReference>
<dbReference type="InterPro" id="IPR015517">
    <property type="entry name" value="dCMP_deaminase-rel"/>
</dbReference>
<evidence type="ECO:0000256" key="2">
    <source>
        <dbReference type="ARBA" id="ARBA00006576"/>
    </source>
</evidence>
<comment type="similarity">
    <text evidence="2">Belongs to the cytidine and deoxycytidylate deaminase family.</text>
</comment>
<accession>A0A1F6P906</accession>
<gene>
    <name evidence="10" type="ORF">A2563_03210</name>
</gene>
<dbReference type="PANTHER" id="PTHR11086:SF18">
    <property type="entry name" value="DEOXYCYTIDYLATE DEAMINASE"/>
    <property type="match status" value="1"/>
</dbReference>
<feature type="domain" description="CMP/dCMP-type deaminase" evidence="9">
    <location>
        <begin position="10"/>
        <end position="146"/>
    </location>
</feature>
<dbReference type="PROSITE" id="PS00903">
    <property type="entry name" value="CYT_DCMP_DEAMINASES_1"/>
    <property type="match status" value="1"/>
</dbReference>
<dbReference type="AlphaFoldDB" id="A0A1F6P906"/>
<comment type="caution">
    <text evidence="10">The sequence shown here is derived from an EMBL/GenBank/DDBJ whole genome shotgun (WGS) entry which is preliminary data.</text>
</comment>
<evidence type="ECO:0000256" key="3">
    <source>
        <dbReference type="ARBA" id="ARBA00022723"/>
    </source>
</evidence>
<evidence type="ECO:0000256" key="5">
    <source>
        <dbReference type="ARBA" id="ARBA00022801"/>
    </source>
</evidence>
<evidence type="ECO:0000259" key="9">
    <source>
        <dbReference type="PROSITE" id="PS51747"/>
    </source>
</evidence>
<dbReference type="InterPro" id="IPR016473">
    <property type="entry name" value="dCMP_deaminase"/>
</dbReference>
<evidence type="ECO:0000313" key="11">
    <source>
        <dbReference type="Proteomes" id="UP000176634"/>
    </source>
</evidence>